<organism evidence="2 3">
    <name type="scientific">Sphaerulina musiva (strain SO2202)</name>
    <name type="common">Poplar stem canker fungus</name>
    <name type="synonym">Septoria musiva</name>
    <dbReference type="NCBI Taxonomy" id="692275"/>
    <lineage>
        <taxon>Eukaryota</taxon>
        <taxon>Fungi</taxon>
        <taxon>Dikarya</taxon>
        <taxon>Ascomycota</taxon>
        <taxon>Pezizomycotina</taxon>
        <taxon>Dothideomycetes</taxon>
        <taxon>Dothideomycetidae</taxon>
        <taxon>Mycosphaerellales</taxon>
        <taxon>Mycosphaerellaceae</taxon>
        <taxon>Sphaerulina</taxon>
    </lineage>
</organism>
<dbReference type="EMBL" id="KB456263">
    <property type="protein sequence ID" value="EMF13405.1"/>
    <property type="molecule type" value="Genomic_DNA"/>
</dbReference>
<evidence type="ECO:0000313" key="2">
    <source>
        <dbReference type="EMBL" id="EMF13405.1"/>
    </source>
</evidence>
<sequence>MAAALALPSPPFVNVPGTANFRDAGDGKTMRYGLIYRSADPSKATTDGLVKMNRSLGIQYIFDLRSTSEIQRDGPEWQGVQVDAPNPYAQYGMIRRWTPVFADQDYGPEQVALRYQQYTRSGSEGFVKAYRDILLAAPRAYGIIFRHLASPDARPCLVHCTAGKDRTGVFVALLKMLAGVDKKAIGEEYALTDVGLQHLKPVFMQRLLKNPRLQGNEAGVRNMMSSKKENMEATVEMIEREFGGAEQYLRMYCKMGDGEIEGLKKNLRAV</sequence>
<dbReference type="InterPro" id="IPR016130">
    <property type="entry name" value="Tyr_Pase_AS"/>
</dbReference>
<dbReference type="InterPro" id="IPR029021">
    <property type="entry name" value="Prot-tyrosine_phosphatase-like"/>
</dbReference>
<protein>
    <recommendedName>
        <fullName evidence="1">Tyrosine specific protein phosphatases domain-containing protein</fullName>
    </recommendedName>
</protein>
<dbReference type="STRING" id="692275.M3D5I6"/>
<dbReference type="GeneID" id="27902238"/>
<keyword evidence="3" id="KW-1185">Reference proteome</keyword>
<dbReference type="RefSeq" id="XP_016761526.1">
    <property type="nucleotide sequence ID" value="XM_016905101.1"/>
</dbReference>
<evidence type="ECO:0000313" key="3">
    <source>
        <dbReference type="Proteomes" id="UP000016931"/>
    </source>
</evidence>
<dbReference type="PANTHER" id="PTHR31126">
    <property type="entry name" value="TYROSINE-PROTEIN PHOSPHATASE"/>
    <property type="match status" value="1"/>
</dbReference>
<dbReference type="PANTHER" id="PTHR31126:SF1">
    <property type="entry name" value="TYROSINE SPECIFIC PROTEIN PHOSPHATASES DOMAIN-CONTAINING PROTEIN"/>
    <property type="match status" value="1"/>
</dbReference>
<feature type="domain" description="Tyrosine specific protein phosphatases" evidence="1">
    <location>
        <begin position="124"/>
        <end position="181"/>
    </location>
</feature>
<dbReference type="OrthoDB" id="449382at2759"/>
<evidence type="ECO:0000259" key="1">
    <source>
        <dbReference type="PROSITE" id="PS50056"/>
    </source>
</evidence>
<dbReference type="GO" id="GO:0004721">
    <property type="term" value="F:phosphoprotein phosphatase activity"/>
    <property type="evidence" value="ECO:0007669"/>
    <property type="project" value="InterPro"/>
</dbReference>
<dbReference type="Proteomes" id="UP000016931">
    <property type="component" value="Unassembled WGS sequence"/>
</dbReference>
<dbReference type="Pfam" id="PF13350">
    <property type="entry name" value="Y_phosphatase3"/>
    <property type="match status" value="1"/>
</dbReference>
<dbReference type="HOGENOM" id="CLU_057546_1_3_1"/>
<dbReference type="InterPro" id="IPR000387">
    <property type="entry name" value="Tyr_Pase_dom"/>
</dbReference>
<dbReference type="SUPFAM" id="SSF52799">
    <property type="entry name" value="(Phosphotyrosine protein) phosphatases II"/>
    <property type="match status" value="1"/>
</dbReference>
<dbReference type="eggNOG" id="ENOG502S0PE">
    <property type="taxonomic scope" value="Eukaryota"/>
</dbReference>
<dbReference type="OMA" id="HTIFDFR"/>
<dbReference type="AlphaFoldDB" id="M3D5I6"/>
<dbReference type="InterPro" id="IPR026893">
    <property type="entry name" value="Tyr/Ser_Pase_IphP-type"/>
</dbReference>
<accession>M3D5I6</accession>
<name>M3D5I6_SPHMS</name>
<dbReference type="PROSITE" id="PS00383">
    <property type="entry name" value="TYR_PHOSPHATASE_1"/>
    <property type="match status" value="1"/>
</dbReference>
<dbReference type="PROSITE" id="PS50056">
    <property type="entry name" value="TYR_PHOSPHATASE_2"/>
    <property type="match status" value="1"/>
</dbReference>
<reference evidence="2 3" key="1">
    <citation type="journal article" date="2012" name="PLoS Pathog.">
        <title>Diverse lifestyles and strategies of plant pathogenesis encoded in the genomes of eighteen Dothideomycetes fungi.</title>
        <authorList>
            <person name="Ohm R.A."/>
            <person name="Feau N."/>
            <person name="Henrissat B."/>
            <person name="Schoch C.L."/>
            <person name="Horwitz B.A."/>
            <person name="Barry K.W."/>
            <person name="Condon B.J."/>
            <person name="Copeland A.C."/>
            <person name="Dhillon B."/>
            <person name="Glaser F."/>
            <person name="Hesse C.N."/>
            <person name="Kosti I."/>
            <person name="LaButti K."/>
            <person name="Lindquist E.A."/>
            <person name="Lucas S."/>
            <person name="Salamov A.A."/>
            <person name="Bradshaw R.E."/>
            <person name="Ciuffetti L."/>
            <person name="Hamelin R.C."/>
            <person name="Kema G.H.J."/>
            <person name="Lawrence C."/>
            <person name="Scott J.A."/>
            <person name="Spatafora J.W."/>
            <person name="Turgeon B.G."/>
            <person name="de Wit P.J.G.M."/>
            <person name="Zhong S."/>
            <person name="Goodwin S.B."/>
            <person name="Grigoriev I.V."/>
        </authorList>
    </citation>
    <scope>NUCLEOTIDE SEQUENCE [LARGE SCALE GENOMIC DNA]</scope>
    <source>
        <strain evidence="2 3">SO2202</strain>
    </source>
</reference>
<gene>
    <name evidence="2" type="ORF">SEPMUDRAFT_148715</name>
</gene>
<proteinExistence type="predicted"/>
<dbReference type="Gene3D" id="3.90.190.10">
    <property type="entry name" value="Protein tyrosine phosphatase superfamily"/>
    <property type="match status" value="1"/>
</dbReference>